<protein>
    <submittedName>
        <fullName evidence="1">Uncharacterized protein</fullName>
    </submittedName>
</protein>
<gene>
    <name evidence="1" type="ORF">L9F63_015378</name>
</gene>
<proteinExistence type="predicted"/>
<feature type="non-terminal residue" evidence="1">
    <location>
        <position position="62"/>
    </location>
</feature>
<dbReference type="AlphaFoldDB" id="A0AAD8A5Q4"/>
<dbReference type="EMBL" id="JASPKZ010003795">
    <property type="protein sequence ID" value="KAJ9592954.1"/>
    <property type="molecule type" value="Genomic_DNA"/>
</dbReference>
<organism evidence="1 2">
    <name type="scientific">Diploptera punctata</name>
    <name type="common">Pacific beetle cockroach</name>
    <dbReference type="NCBI Taxonomy" id="6984"/>
    <lineage>
        <taxon>Eukaryota</taxon>
        <taxon>Metazoa</taxon>
        <taxon>Ecdysozoa</taxon>
        <taxon>Arthropoda</taxon>
        <taxon>Hexapoda</taxon>
        <taxon>Insecta</taxon>
        <taxon>Pterygota</taxon>
        <taxon>Neoptera</taxon>
        <taxon>Polyneoptera</taxon>
        <taxon>Dictyoptera</taxon>
        <taxon>Blattodea</taxon>
        <taxon>Blaberoidea</taxon>
        <taxon>Blaberidae</taxon>
        <taxon>Diplopterinae</taxon>
        <taxon>Diploptera</taxon>
    </lineage>
</organism>
<name>A0AAD8A5Q4_DIPPU</name>
<feature type="non-terminal residue" evidence="1">
    <location>
        <position position="1"/>
    </location>
</feature>
<evidence type="ECO:0000313" key="2">
    <source>
        <dbReference type="Proteomes" id="UP001233999"/>
    </source>
</evidence>
<dbReference type="Proteomes" id="UP001233999">
    <property type="component" value="Unassembled WGS sequence"/>
</dbReference>
<comment type="caution">
    <text evidence="1">The sequence shown here is derived from an EMBL/GenBank/DDBJ whole genome shotgun (WGS) entry which is preliminary data.</text>
</comment>
<reference evidence="1" key="2">
    <citation type="submission" date="2023-05" db="EMBL/GenBank/DDBJ databases">
        <authorList>
            <person name="Fouks B."/>
        </authorList>
    </citation>
    <scope>NUCLEOTIDE SEQUENCE</scope>
    <source>
        <strain evidence="1">Stay&amp;Tobe</strain>
        <tissue evidence="1">Testes</tissue>
    </source>
</reference>
<accession>A0AAD8A5Q4</accession>
<sequence>LGYCLTIRAIIPNSVFGIGITLGTNWELPSEPIGSKAKEDAEVVHRMDRRDIYNKLTSVLQL</sequence>
<keyword evidence="2" id="KW-1185">Reference proteome</keyword>
<reference evidence="1" key="1">
    <citation type="journal article" date="2023" name="IScience">
        <title>Live-bearing cockroach genome reveals convergent evolutionary mechanisms linked to viviparity in insects and beyond.</title>
        <authorList>
            <person name="Fouks B."/>
            <person name="Harrison M.C."/>
            <person name="Mikhailova A.A."/>
            <person name="Marchal E."/>
            <person name="English S."/>
            <person name="Carruthers M."/>
            <person name="Jennings E.C."/>
            <person name="Chiamaka E.L."/>
            <person name="Frigard R.A."/>
            <person name="Pippel M."/>
            <person name="Attardo G.M."/>
            <person name="Benoit J.B."/>
            <person name="Bornberg-Bauer E."/>
            <person name="Tobe S.S."/>
        </authorList>
    </citation>
    <scope>NUCLEOTIDE SEQUENCE</scope>
    <source>
        <strain evidence="1">Stay&amp;Tobe</strain>
    </source>
</reference>
<evidence type="ECO:0000313" key="1">
    <source>
        <dbReference type="EMBL" id="KAJ9592954.1"/>
    </source>
</evidence>